<accession>A0AAV5U8H8</accession>
<dbReference type="EMBL" id="BTSX01000006">
    <property type="protein sequence ID" value="GMT02758.1"/>
    <property type="molecule type" value="Genomic_DNA"/>
</dbReference>
<feature type="non-terminal residue" evidence="2">
    <location>
        <position position="1"/>
    </location>
</feature>
<evidence type="ECO:0000313" key="3">
    <source>
        <dbReference type="Proteomes" id="UP001432027"/>
    </source>
</evidence>
<sequence length="78" mass="9263">LARVFILFSLPCIALCLCRSSITSRPVRLLDGRFSVCRSARWQNKVHVPKWVFSIWKHGHWWSRSSRGCWTRIHLRPC</sequence>
<proteinExistence type="predicted"/>
<dbReference type="Proteomes" id="UP001432027">
    <property type="component" value="Unassembled WGS sequence"/>
</dbReference>
<evidence type="ECO:0000256" key="1">
    <source>
        <dbReference type="SAM" id="SignalP"/>
    </source>
</evidence>
<comment type="caution">
    <text evidence="2">The sequence shown here is derived from an EMBL/GenBank/DDBJ whole genome shotgun (WGS) entry which is preliminary data.</text>
</comment>
<organism evidence="2 3">
    <name type="scientific">Pristionchus entomophagus</name>
    <dbReference type="NCBI Taxonomy" id="358040"/>
    <lineage>
        <taxon>Eukaryota</taxon>
        <taxon>Metazoa</taxon>
        <taxon>Ecdysozoa</taxon>
        <taxon>Nematoda</taxon>
        <taxon>Chromadorea</taxon>
        <taxon>Rhabditida</taxon>
        <taxon>Rhabditina</taxon>
        <taxon>Diplogasteromorpha</taxon>
        <taxon>Diplogasteroidea</taxon>
        <taxon>Neodiplogasteridae</taxon>
        <taxon>Pristionchus</taxon>
    </lineage>
</organism>
<dbReference type="AlphaFoldDB" id="A0AAV5U8H8"/>
<reference evidence="2" key="1">
    <citation type="submission" date="2023-10" db="EMBL/GenBank/DDBJ databases">
        <title>Genome assembly of Pristionchus species.</title>
        <authorList>
            <person name="Yoshida K."/>
            <person name="Sommer R.J."/>
        </authorList>
    </citation>
    <scope>NUCLEOTIDE SEQUENCE</scope>
    <source>
        <strain evidence="2">RS0144</strain>
    </source>
</reference>
<protein>
    <recommendedName>
        <fullName evidence="4">Secreted protein</fullName>
    </recommendedName>
</protein>
<keyword evidence="1" id="KW-0732">Signal</keyword>
<feature type="signal peptide" evidence="1">
    <location>
        <begin position="1"/>
        <end position="16"/>
    </location>
</feature>
<feature type="chain" id="PRO_5043360824" description="Secreted protein" evidence="1">
    <location>
        <begin position="17"/>
        <end position="78"/>
    </location>
</feature>
<keyword evidence="3" id="KW-1185">Reference proteome</keyword>
<evidence type="ECO:0008006" key="4">
    <source>
        <dbReference type="Google" id="ProtNLM"/>
    </source>
</evidence>
<name>A0AAV5U8H8_9BILA</name>
<evidence type="ECO:0000313" key="2">
    <source>
        <dbReference type="EMBL" id="GMT02758.1"/>
    </source>
</evidence>
<gene>
    <name evidence="2" type="ORF">PENTCL1PPCAC_24932</name>
</gene>